<protein>
    <recommendedName>
        <fullName evidence="3">RUN domain-containing protein</fullName>
    </recommendedName>
</protein>
<dbReference type="Gene3D" id="1.20.58.900">
    <property type="match status" value="1"/>
</dbReference>
<dbReference type="PANTHER" id="PTHR15591">
    <property type="entry name" value="RUN AND SH3 DOMAIN CONTAINING"/>
    <property type="match status" value="1"/>
</dbReference>
<dbReference type="InterPro" id="IPR037213">
    <property type="entry name" value="Run_dom_sf"/>
</dbReference>
<reference evidence="5" key="1">
    <citation type="submission" date="2011-05" db="EMBL/GenBank/DDBJ databases">
        <authorList>
            <person name="Richards S.R."/>
            <person name="Qu J."/>
            <person name="Jiang H."/>
            <person name="Jhangiani S.N."/>
            <person name="Agravi P."/>
            <person name="Goodspeed R."/>
            <person name="Gross S."/>
            <person name="Mandapat C."/>
            <person name="Jackson L."/>
            <person name="Mathew T."/>
            <person name="Pu L."/>
            <person name="Thornton R."/>
            <person name="Saada N."/>
            <person name="Wilczek-Boney K.B."/>
            <person name="Lee S."/>
            <person name="Kovar C."/>
            <person name="Wu Y."/>
            <person name="Scherer S.E."/>
            <person name="Worley K.C."/>
            <person name="Muzny D.M."/>
            <person name="Gibbs R."/>
        </authorList>
    </citation>
    <scope>NUCLEOTIDE SEQUENCE</scope>
    <source>
        <strain evidence="5">Brora</strain>
    </source>
</reference>
<evidence type="ECO:0000313" key="5">
    <source>
        <dbReference type="Proteomes" id="UP000014500"/>
    </source>
</evidence>
<feature type="region of interest" description="Disordered" evidence="2">
    <location>
        <begin position="273"/>
        <end position="294"/>
    </location>
</feature>
<dbReference type="EMBL" id="JH431730">
    <property type="status" value="NOT_ANNOTATED_CDS"/>
    <property type="molecule type" value="Genomic_DNA"/>
</dbReference>
<dbReference type="AlphaFoldDB" id="T1J021"/>
<evidence type="ECO:0000256" key="1">
    <source>
        <dbReference type="SAM" id="Coils"/>
    </source>
</evidence>
<dbReference type="Proteomes" id="UP000014500">
    <property type="component" value="Unassembled WGS sequence"/>
</dbReference>
<reference evidence="4" key="2">
    <citation type="submission" date="2015-02" db="UniProtKB">
        <authorList>
            <consortium name="EnsemblMetazoa"/>
        </authorList>
    </citation>
    <scope>IDENTIFICATION</scope>
</reference>
<dbReference type="eggNOG" id="KOG3759">
    <property type="taxonomic scope" value="Eukaryota"/>
</dbReference>
<dbReference type="EnsemblMetazoa" id="SMAR006860-RA">
    <property type="protein sequence ID" value="SMAR006860-PA"/>
    <property type="gene ID" value="SMAR006860"/>
</dbReference>
<dbReference type="SUPFAM" id="SSF140741">
    <property type="entry name" value="RUN domain-like"/>
    <property type="match status" value="1"/>
</dbReference>
<dbReference type="Pfam" id="PF26030">
    <property type="entry name" value="RUNDC1"/>
    <property type="match status" value="1"/>
</dbReference>
<feature type="domain" description="RUN" evidence="3">
    <location>
        <begin position="381"/>
        <end position="561"/>
    </location>
</feature>
<dbReference type="SMART" id="SM00593">
    <property type="entry name" value="RUN"/>
    <property type="match status" value="1"/>
</dbReference>
<dbReference type="InterPro" id="IPR058732">
    <property type="entry name" value="RUNDC1_M"/>
</dbReference>
<dbReference type="InterPro" id="IPR004012">
    <property type="entry name" value="Run_dom"/>
</dbReference>
<dbReference type="PANTHER" id="PTHR15591:SF19">
    <property type="entry name" value="RUN DOMAIN-CONTAINING PROTEIN 1 ISOFORM X1"/>
    <property type="match status" value="1"/>
</dbReference>
<evidence type="ECO:0000256" key="2">
    <source>
        <dbReference type="SAM" id="MobiDB-lite"/>
    </source>
</evidence>
<accession>T1J021</accession>
<dbReference type="InterPro" id="IPR047343">
    <property type="entry name" value="RUSC1_2"/>
</dbReference>
<dbReference type="Pfam" id="PF02759">
    <property type="entry name" value="RUN"/>
    <property type="match status" value="1"/>
</dbReference>
<proteinExistence type="predicted"/>
<evidence type="ECO:0000313" key="4">
    <source>
        <dbReference type="EnsemblMetazoa" id="SMAR006860-PA"/>
    </source>
</evidence>
<dbReference type="HOGENOM" id="CLU_020366_0_0_1"/>
<dbReference type="PROSITE" id="PS50826">
    <property type="entry name" value="RUN"/>
    <property type="match status" value="1"/>
</dbReference>
<feature type="coiled-coil region" evidence="1">
    <location>
        <begin position="135"/>
        <end position="162"/>
    </location>
</feature>
<dbReference type="OMA" id="THKGNHW"/>
<organism evidence="4 5">
    <name type="scientific">Strigamia maritima</name>
    <name type="common">European centipede</name>
    <name type="synonym">Geophilus maritimus</name>
    <dbReference type="NCBI Taxonomy" id="126957"/>
    <lineage>
        <taxon>Eukaryota</taxon>
        <taxon>Metazoa</taxon>
        <taxon>Ecdysozoa</taxon>
        <taxon>Arthropoda</taxon>
        <taxon>Myriapoda</taxon>
        <taxon>Chilopoda</taxon>
        <taxon>Pleurostigmophora</taxon>
        <taxon>Geophilomorpha</taxon>
        <taxon>Linotaeniidae</taxon>
        <taxon>Strigamia</taxon>
    </lineage>
</organism>
<keyword evidence="5" id="KW-1185">Reference proteome</keyword>
<dbReference type="PhylomeDB" id="T1J021"/>
<sequence length="572" mass="65473">MDRIDDEFDVETEKTLNSPVEEFNTRWPPIGQANDVEDEHSSSCNHEINLMNESDRLQLLEEEQEQLNSSLLALTTHFAQVQFRLKQIVDSPPDDKERLLQELEEFSFKGIPDVREFAHHRFPDAEDNLSEHEHEVKINQQREKQKELIDQLKSQLTDLEQFAYESGEAGLPQSIVVEKQKVLIDQLKGKLNLDLDEFDHLTADDIRLQVDQAIGQIINPAKMKEQLVGQLKTQITDLERFIDFLQGEGTAAPPHLTKMCTCNCPLHGRRKKVDDSLERSRKRGGKGSSENEIHTRTVNIMKRALALLQIFAITQFGCGSEHFHKNTLKRTARANHWGDLRAKLEMAVQQLLDIASIQEQPVDSDYTSDSEDSPIVQCNEKLTTAVRKELSMAIRDLLQHGLMPVGQSTSIVPIMGCFANRSMTAVKTMHAWDLLIKYYEIKHGKQYNSTPARKLSQSFNLEIVGGTAITPKQTLLGTIDTIMSTHTPLKRSADSHFKAFICSALNERKLVTWLRLIFRTRPLVENFYQPWSYVSKTGFEDSFRTLDKLSSFNFDLPVDLAIRQFQNIRDAF</sequence>
<name>T1J021_STRMM</name>
<dbReference type="CDD" id="cd17683">
    <property type="entry name" value="RUN_RUNDC1"/>
    <property type="match status" value="1"/>
</dbReference>
<keyword evidence="1" id="KW-0175">Coiled coil</keyword>
<dbReference type="STRING" id="126957.T1J021"/>
<evidence type="ECO:0000259" key="3">
    <source>
        <dbReference type="PROSITE" id="PS50826"/>
    </source>
</evidence>